<accession>A0A3N4KMK7</accession>
<dbReference type="GO" id="GO:0006367">
    <property type="term" value="P:transcription initiation at RNA polymerase II promoter"/>
    <property type="evidence" value="ECO:0007669"/>
    <property type="project" value="InterPro"/>
</dbReference>
<comment type="subcellular location">
    <subcellularLocation>
        <location evidence="1">Nucleus</location>
    </subcellularLocation>
</comment>
<dbReference type="EMBL" id="ML119133">
    <property type="protein sequence ID" value="RPB11797.1"/>
    <property type="molecule type" value="Genomic_DNA"/>
</dbReference>
<keyword evidence="5" id="KW-0804">Transcription</keyword>
<dbReference type="PANTHER" id="PTHR10966">
    <property type="entry name" value="TRANSCRIPTION INITIATION FACTOR IIA SUBUNIT 2"/>
    <property type="match status" value="1"/>
</dbReference>
<dbReference type="InterPro" id="IPR003194">
    <property type="entry name" value="TFIIA_gsu"/>
</dbReference>
<comment type="function">
    <text evidence="7">TFIIA is a component of the transcription machinery of RNA polymerase II and plays an important role in transcriptional activation. TFIIA in a complex with TBP mediates transcriptional activity.</text>
</comment>
<organism evidence="12 13">
    <name type="scientific">Morchella conica CCBAS932</name>
    <dbReference type="NCBI Taxonomy" id="1392247"/>
    <lineage>
        <taxon>Eukaryota</taxon>
        <taxon>Fungi</taxon>
        <taxon>Dikarya</taxon>
        <taxon>Ascomycota</taxon>
        <taxon>Pezizomycotina</taxon>
        <taxon>Pezizomycetes</taxon>
        <taxon>Pezizales</taxon>
        <taxon>Morchellaceae</taxon>
        <taxon>Morchella</taxon>
    </lineage>
</organism>
<keyword evidence="6" id="KW-0539">Nucleus</keyword>
<dbReference type="STRING" id="1392247.A0A3N4KMK7"/>
<evidence type="ECO:0000256" key="3">
    <source>
        <dbReference type="ARBA" id="ARBA00019928"/>
    </source>
</evidence>
<evidence type="ECO:0000256" key="5">
    <source>
        <dbReference type="ARBA" id="ARBA00023163"/>
    </source>
</evidence>
<dbReference type="Gene3D" id="2.30.18.10">
    <property type="entry name" value="Transcription factor IIA (TFIIA), beta-barrel domain"/>
    <property type="match status" value="1"/>
</dbReference>
<dbReference type="InterPro" id="IPR009088">
    <property type="entry name" value="TFIIA_b-brl"/>
</dbReference>
<dbReference type="GO" id="GO:0005672">
    <property type="term" value="C:transcription factor TFIIA complex"/>
    <property type="evidence" value="ECO:0007669"/>
    <property type="project" value="InterPro"/>
</dbReference>
<evidence type="ECO:0000256" key="8">
    <source>
        <dbReference type="ARBA" id="ARBA00029848"/>
    </source>
</evidence>
<dbReference type="InterPro" id="IPR009083">
    <property type="entry name" value="TFIIA_a-hlx"/>
</dbReference>
<feature type="domain" description="Transcription initiation factor IIA gamma subunit N-terminal" evidence="10">
    <location>
        <begin position="2"/>
        <end position="40"/>
    </location>
</feature>
<dbReference type="PIRSF" id="PIRSF009415">
    <property type="entry name" value="Hum_TFIIA_gamma"/>
    <property type="match status" value="1"/>
</dbReference>
<gene>
    <name evidence="12" type="ORF">P167DRAFT_474008</name>
</gene>
<evidence type="ECO:0000259" key="10">
    <source>
        <dbReference type="Pfam" id="PF02268"/>
    </source>
</evidence>
<comment type="similarity">
    <text evidence="2">Belongs to the TFIIA subunit 2 family.</text>
</comment>
<dbReference type="SUPFAM" id="SSF50784">
    <property type="entry name" value="Transcription factor IIA (TFIIA), beta-barrel domain"/>
    <property type="match status" value="1"/>
</dbReference>
<evidence type="ECO:0000313" key="12">
    <source>
        <dbReference type="EMBL" id="RPB11797.1"/>
    </source>
</evidence>
<dbReference type="SUPFAM" id="SSF47396">
    <property type="entry name" value="Transcription factor IIA (TFIIA), alpha-helical domain"/>
    <property type="match status" value="1"/>
</dbReference>
<dbReference type="OrthoDB" id="586585at2759"/>
<feature type="domain" description="Transcription initiation factor IIA gamma subunit C-terminal" evidence="11">
    <location>
        <begin position="52"/>
        <end position="76"/>
    </location>
</feature>
<evidence type="ECO:0000256" key="6">
    <source>
        <dbReference type="ARBA" id="ARBA00023242"/>
    </source>
</evidence>
<evidence type="ECO:0000256" key="7">
    <source>
        <dbReference type="ARBA" id="ARBA00024733"/>
    </source>
</evidence>
<dbReference type="InParanoid" id="A0A3N4KMK7"/>
<dbReference type="Proteomes" id="UP000277580">
    <property type="component" value="Unassembled WGS sequence"/>
</dbReference>
<name>A0A3N4KMK7_9PEZI</name>
<evidence type="ECO:0000256" key="9">
    <source>
        <dbReference type="ARBA" id="ARBA00032215"/>
    </source>
</evidence>
<dbReference type="Pfam" id="PF02268">
    <property type="entry name" value="TFIIA_gamma_N"/>
    <property type="match status" value="1"/>
</dbReference>
<feature type="non-terminal residue" evidence="12">
    <location>
        <position position="86"/>
    </location>
</feature>
<dbReference type="Pfam" id="PF02751">
    <property type="entry name" value="TFIIA_gamma_C"/>
    <property type="match status" value="1"/>
</dbReference>
<dbReference type="AlphaFoldDB" id="A0A3N4KMK7"/>
<evidence type="ECO:0000256" key="4">
    <source>
        <dbReference type="ARBA" id="ARBA00023015"/>
    </source>
</evidence>
<feature type="non-terminal residue" evidence="12">
    <location>
        <position position="1"/>
    </location>
</feature>
<dbReference type="CDD" id="cd10014">
    <property type="entry name" value="TFIIA_gamma_C"/>
    <property type="match status" value="1"/>
</dbReference>
<keyword evidence="13" id="KW-1185">Reference proteome</keyword>
<evidence type="ECO:0000256" key="2">
    <source>
        <dbReference type="ARBA" id="ARBA00007675"/>
    </source>
</evidence>
<proteinExistence type="inferred from homology"/>
<protein>
    <recommendedName>
        <fullName evidence="3">Transcription initiation factor IIA subunit 2</fullName>
    </recommendedName>
    <alternativeName>
        <fullName evidence="9">General transcription factor IIA subunit 2</fullName>
    </alternativeName>
    <alternativeName>
        <fullName evidence="8">Transcription initiation factor IIA small chain</fullName>
    </alternativeName>
</protein>
<sequence>NSLGTSLADSIDTLIQRNAMTEVAANMLMQHFDRAMTARLTTDLRSTISINGKIENYRFCDEIWTFTISDAIVKISRAGGPRESDS</sequence>
<keyword evidence="4" id="KW-0805">Transcription regulation</keyword>
<evidence type="ECO:0000259" key="11">
    <source>
        <dbReference type="Pfam" id="PF02751"/>
    </source>
</evidence>
<dbReference type="Gene3D" id="1.10.287.190">
    <property type="entry name" value="Transcription factor IIA gamma subunit, alpha-helical domain"/>
    <property type="match status" value="1"/>
</dbReference>
<dbReference type="InterPro" id="IPR015872">
    <property type="entry name" value="TFIIA_gsu_N"/>
</dbReference>
<dbReference type="InterPro" id="IPR015871">
    <property type="entry name" value="TFIIA_gsu_C"/>
</dbReference>
<evidence type="ECO:0000313" key="13">
    <source>
        <dbReference type="Proteomes" id="UP000277580"/>
    </source>
</evidence>
<reference evidence="12 13" key="1">
    <citation type="journal article" date="2018" name="Nat. Ecol. Evol.">
        <title>Pezizomycetes genomes reveal the molecular basis of ectomycorrhizal truffle lifestyle.</title>
        <authorList>
            <person name="Murat C."/>
            <person name="Payen T."/>
            <person name="Noel B."/>
            <person name="Kuo A."/>
            <person name="Morin E."/>
            <person name="Chen J."/>
            <person name="Kohler A."/>
            <person name="Krizsan K."/>
            <person name="Balestrini R."/>
            <person name="Da Silva C."/>
            <person name="Montanini B."/>
            <person name="Hainaut M."/>
            <person name="Levati E."/>
            <person name="Barry K.W."/>
            <person name="Belfiori B."/>
            <person name="Cichocki N."/>
            <person name="Clum A."/>
            <person name="Dockter R.B."/>
            <person name="Fauchery L."/>
            <person name="Guy J."/>
            <person name="Iotti M."/>
            <person name="Le Tacon F."/>
            <person name="Lindquist E.A."/>
            <person name="Lipzen A."/>
            <person name="Malagnac F."/>
            <person name="Mello A."/>
            <person name="Molinier V."/>
            <person name="Miyauchi S."/>
            <person name="Poulain J."/>
            <person name="Riccioni C."/>
            <person name="Rubini A."/>
            <person name="Sitrit Y."/>
            <person name="Splivallo R."/>
            <person name="Traeger S."/>
            <person name="Wang M."/>
            <person name="Zifcakova L."/>
            <person name="Wipf D."/>
            <person name="Zambonelli A."/>
            <person name="Paolocci F."/>
            <person name="Nowrousian M."/>
            <person name="Ottonello S."/>
            <person name="Baldrian P."/>
            <person name="Spatafora J.W."/>
            <person name="Henrissat B."/>
            <person name="Nagy L.G."/>
            <person name="Aury J.M."/>
            <person name="Wincker P."/>
            <person name="Grigoriev I.V."/>
            <person name="Bonfante P."/>
            <person name="Martin F.M."/>
        </authorList>
    </citation>
    <scope>NUCLEOTIDE SEQUENCE [LARGE SCALE GENOMIC DNA]</scope>
    <source>
        <strain evidence="12 13">CCBAS932</strain>
    </source>
</reference>
<evidence type="ECO:0000256" key="1">
    <source>
        <dbReference type="ARBA" id="ARBA00004123"/>
    </source>
</evidence>